<gene>
    <name evidence="2" type="ORF">GWI33_011837</name>
</gene>
<accession>A0A834IJQ1</accession>
<protein>
    <recommendedName>
        <fullName evidence="4">Transposase</fullName>
    </recommendedName>
</protein>
<dbReference type="InterPro" id="IPR051354">
    <property type="entry name" value="Transposase_27_IS1"/>
</dbReference>
<dbReference type="InterPro" id="IPR009057">
    <property type="entry name" value="Homeodomain-like_sf"/>
</dbReference>
<dbReference type="PANTHER" id="PTHR33293">
    <property type="entry name" value="INSERTION ELEMENT IS1 1 PROTEIN INSB-RELATED"/>
    <property type="match status" value="1"/>
</dbReference>
<name>A0A834IJQ1_RHYFE</name>
<evidence type="ECO:0000256" key="1">
    <source>
        <dbReference type="ARBA" id="ARBA00004123"/>
    </source>
</evidence>
<comment type="subcellular location">
    <subcellularLocation>
        <location evidence="1">Nucleus</location>
    </subcellularLocation>
</comment>
<keyword evidence="3" id="KW-1185">Reference proteome</keyword>
<evidence type="ECO:0008006" key="4">
    <source>
        <dbReference type="Google" id="ProtNLM"/>
    </source>
</evidence>
<dbReference type="AlphaFoldDB" id="A0A834IJQ1"/>
<sequence length="106" mass="11957">MRKKALQLYLEGLGFRSIGRILEVSNVTVLNWIRNFGEEVQSLQSESKEIEMVELDEMHSYIGNKKTIVGFGLLLIDMGKDSSTSLLATEATKQQESYGKKLNTTK</sequence>
<reference evidence="2" key="1">
    <citation type="submission" date="2020-08" db="EMBL/GenBank/DDBJ databases">
        <title>Genome sequencing and assembly of the red palm weevil Rhynchophorus ferrugineus.</title>
        <authorList>
            <person name="Dias G.B."/>
            <person name="Bergman C.M."/>
            <person name="Manee M."/>
        </authorList>
    </citation>
    <scope>NUCLEOTIDE SEQUENCE</scope>
    <source>
        <strain evidence="2">AA-2017</strain>
        <tissue evidence="2">Whole larva</tissue>
    </source>
</reference>
<dbReference type="EMBL" id="JAACXV010010690">
    <property type="protein sequence ID" value="KAF7275352.1"/>
    <property type="molecule type" value="Genomic_DNA"/>
</dbReference>
<organism evidence="2 3">
    <name type="scientific">Rhynchophorus ferrugineus</name>
    <name type="common">Red palm weevil</name>
    <name type="synonym">Curculio ferrugineus</name>
    <dbReference type="NCBI Taxonomy" id="354439"/>
    <lineage>
        <taxon>Eukaryota</taxon>
        <taxon>Metazoa</taxon>
        <taxon>Ecdysozoa</taxon>
        <taxon>Arthropoda</taxon>
        <taxon>Hexapoda</taxon>
        <taxon>Insecta</taxon>
        <taxon>Pterygota</taxon>
        <taxon>Neoptera</taxon>
        <taxon>Endopterygota</taxon>
        <taxon>Coleoptera</taxon>
        <taxon>Polyphaga</taxon>
        <taxon>Cucujiformia</taxon>
        <taxon>Curculionidae</taxon>
        <taxon>Dryophthorinae</taxon>
        <taxon>Rhynchophorus</taxon>
    </lineage>
</organism>
<dbReference type="GO" id="GO:0005634">
    <property type="term" value="C:nucleus"/>
    <property type="evidence" value="ECO:0007669"/>
    <property type="project" value="UniProtKB-SubCell"/>
</dbReference>
<evidence type="ECO:0000313" key="3">
    <source>
        <dbReference type="Proteomes" id="UP000625711"/>
    </source>
</evidence>
<comment type="caution">
    <text evidence="2">The sequence shown here is derived from an EMBL/GenBank/DDBJ whole genome shotgun (WGS) entry which is preliminary data.</text>
</comment>
<dbReference type="SUPFAM" id="SSF46689">
    <property type="entry name" value="Homeodomain-like"/>
    <property type="match status" value="1"/>
</dbReference>
<evidence type="ECO:0000313" key="2">
    <source>
        <dbReference type="EMBL" id="KAF7275352.1"/>
    </source>
</evidence>
<dbReference type="Proteomes" id="UP000625711">
    <property type="component" value="Unassembled WGS sequence"/>
</dbReference>
<proteinExistence type="predicted"/>
<dbReference type="PANTHER" id="PTHR33293:SF2">
    <property type="entry name" value="TRANSPOSASE"/>
    <property type="match status" value="1"/>
</dbReference>